<dbReference type="SUPFAM" id="SSF53955">
    <property type="entry name" value="Lysozyme-like"/>
    <property type="match status" value="1"/>
</dbReference>
<evidence type="ECO:0000259" key="5">
    <source>
        <dbReference type="Pfam" id="PF01464"/>
    </source>
</evidence>
<organism evidence="6 7">
    <name type="scientific">Sphingomonas donggukensis</name>
    <dbReference type="NCBI Taxonomy" id="2949093"/>
    <lineage>
        <taxon>Bacteria</taxon>
        <taxon>Pseudomonadati</taxon>
        <taxon>Pseudomonadota</taxon>
        <taxon>Alphaproteobacteria</taxon>
        <taxon>Sphingomonadales</taxon>
        <taxon>Sphingomonadaceae</taxon>
        <taxon>Sphingomonas</taxon>
    </lineage>
</organism>
<dbReference type="EMBL" id="CP098401">
    <property type="protein sequence ID" value="URW75877.1"/>
    <property type="molecule type" value="Genomic_DNA"/>
</dbReference>
<sequence length="263" mass="27541">MKRVPSRRQCVLVVALILLSARPLAAAATAPDEQSDRLRTVAAAVDEASRHFGIPVEWIWAIVRAESGGDARAVSSAGAMGLMQIMPATYADLRRRHGLGADPFAVRDNVLAGTAYLRALHDRFGAYGMLAAYNAGPGRWEDHLATGRPLPGETQRYLARLSPVIAPGAAGVPVQPLGTPRLSPFAAPIFVARTTVALPIIASTTRARTTAEAQPTVGAAAPPDVNASPNPSGKTAPRVDLIRSVSPRSDTLFVESSSGGASR</sequence>
<dbReference type="InterPro" id="IPR023346">
    <property type="entry name" value="Lysozyme-like_dom_sf"/>
</dbReference>
<dbReference type="PANTHER" id="PTHR37423:SF2">
    <property type="entry name" value="MEMBRANE-BOUND LYTIC MUREIN TRANSGLYCOSYLASE C"/>
    <property type="match status" value="1"/>
</dbReference>
<comment type="similarity">
    <text evidence="1">Belongs to the transglycosylase Slt family.</text>
</comment>
<evidence type="ECO:0000256" key="2">
    <source>
        <dbReference type="ARBA" id="ARBA00009387"/>
    </source>
</evidence>
<feature type="domain" description="Transglycosylase SLT" evidence="5">
    <location>
        <begin position="45"/>
        <end position="143"/>
    </location>
</feature>
<dbReference type="RefSeq" id="WP_250752508.1">
    <property type="nucleotide sequence ID" value="NZ_CP098401.1"/>
</dbReference>
<dbReference type="CDD" id="cd00254">
    <property type="entry name" value="LT-like"/>
    <property type="match status" value="1"/>
</dbReference>
<feature type="signal peptide" evidence="4">
    <location>
        <begin position="1"/>
        <end position="26"/>
    </location>
</feature>
<evidence type="ECO:0000256" key="4">
    <source>
        <dbReference type="SAM" id="SignalP"/>
    </source>
</evidence>
<protein>
    <submittedName>
        <fullName evidence="6">Transglycosylase SLT domain-containing protein</fullName>
    </submittedName>
</protein>
<evidence type="ECO:0000256" key="3">
    <source>
        <dbReference type="SAM" id="MobiDB-lite"/>
    </source>
</evidence>
<proteinExistence type="inferred from homology"/>
<dbReference type="PANTHER" id="PTHR37423">
    <property type="entry name" value="SOLUBLE LYTIC MUREIN TRANSGLYCOSYLASE-RELATED"/>
    <property type="match status" value="1"/>
</dbReference>
<feature type="region of interest" description="Disordered" evidence="3">
    <location>
        <begin position="207"/>
        <end position="242"/>
    </location>
</feature>
<evidence type="ECO:0000313" key="7">
    <source>
        <dbReference type="Proteomes" id="UP001055580"/>
    </source>
</evidence>
<comment type="similarity">
    <text evidence="2">Belongs to the virb1 family.</text>
</comment>
<evidence type="ECO:0000313" key="6">
    <source>
        <dbReference type="EMBL" id="URW75877.1"/>
    </source>
</evidence>
<dbReference type="Pfam" id="PF01464">
    <property type="entry name" value="SLT"/>
    <property type="match status" value="1"/>
</dbReference>
<feature type="chain" id="PRO_5045582697" evidence="4">
    <location>
        <begin position="27"/>
        <end position="263"/>
    </location>
</feature>
<name>A0ABY4TUC1_9SPHN</name>
<dbReference type="Proteomes" id="UP001055580">
    <property type="component" value="Chromosome"/>
</dbReference>
<evidence type="ECO:0000256" key="1">
    <source>
        <dbReference type="ARBA" id="ARBA00007734"/>
    </source>
</evidence>
<reference evidence="6" key="1">
    <citation type="submission" date="2022-05" db="EMBL/GenBank/DDBJ databases">
        <title>Sphingomonas sp. strain RMG20 Genome sequencing and assembly.</title>
        <authorList>
            <person name="Kim I."/>
        </authorList>
    </citation>
    <scope>NUCLEOTIDE SEQUENCE</scope>
    <source>
        <strain evidence="6">RMG20</strain>
    </source>
</reference>
<keyword evidence="4" id="KW-0732">Signal</keyword>
<gene>
    <name evidence="6" type="ORF">M9980_01185</name>
</gene>
<keyword evidence="7" id="KW-1185">Reference proteome</keyword>
<accession>A0ABY4TUC1</accession>
<dbReference type="InterPro" id="IPR008258">
    <property type="entry name" value="Transglycosylase_SLT_dom_1"/>
</dbReference>
<dbReference type="Gene3D" id="1.10.530.10">
    <property type="match status" value="1"/>
</dbReference>